<proteinExistence type="predicted"/>
<protein>
    <submittedName>
        <fullName evidence="2">Glycoside hydrolase</fullName>
    </submittedName>
</protein>
<dbReference type="GO" id="GO:0016787">
    <property type="term" value="F:hydrolase activity"/>
    <property type="evidence" value="ECO:0007669"/>
    <property type="project" value="UniProtKB-KW"/>
</dbReference>
<dbReference type="OrthoDB" id="9792269at2"/>
<sequence>MNVLYLSRSNSGKPHPFIEEQTTALVNSYDVNAQHFFIKKGGISGYVKAIRQLYALLRRENSIDIIHVHYGLWGLVAVISKIAAHNKAKVVITFHGSDINKRTERPLSQLAARFSAHNILVSEKMLKYIHERFSLIPCGIDTDVELNHREVTRKEYGWGDNNFVVLFSSSFERSVKDPGFAFKVIAALEASSSKSIEFVELKGYNRNQLTRLMQAADALIMCSEREGSPQIVKEAVLNALPVVSNDVGDVKSICRNVDNCYIVDKEVSEYVKCLTSISLHPVRVRNRAPVLERFDNKVIAKRVFSIYNHVLGRMPLVTT</sequence>
<dbReference type="InterPro" id="IPR028098">
    <property type="entry name" value="Glyco_trans_4-like_N"/>
</dbReference>
<dbReference type="STRING" id="709015.GCA_000472485_04386"/>
<dbReference type="PANTHER" id="PTHR45947">
    <property type="entry name" value="SULFOQUINOVOSYL TRANSFERASE SQD2"/>
    <property type="match status" value="1"/>
</dbReference>
<dbReference type="KEGG" id="pact:CA264_01015"/>
<dbReference type="Pfam" id="PF13692">
    <property type="entry name" value="Glyco_trans_1_4"/>
    <property type="match status" value="1"/>
</dbReference>
<dbReference type="InterPro" id="IPR050194">
    <property type="entry name" value="Glycosyltransferase_grp1"/>
</dbReference>
<gene>
    <name evidence="2" type="ORF">CA264_01015</name>
</gene>
<dbReference type="PANTHER" id="PTHR45947:SF3">
    <property type="entry name" value="SULFOQUINOVOSYL TRANSFERASE SQD2"/>
    <property type="match status" value="1"/>
</dbReference>
<feature type="domain" description="Glycosyltransferase subfamily 4-like N-terminal" evidence="1">
    <location>
        <begin position="36"/>
        <end position="143"/>
    </location>
</feature>
<dbReference type="Gene3D" id="3.40.50.2000">
    <property type="entry name" value="Glycogen Phosphorylase B"/>
    <property type="match status" value="2"/>
</dbReference>
<dbReference type="Pfam" id="PF13439">
    <property type="entry name" value="Glyco_transf_4"/>
    <property type="match status" value="1"/>
</dbReference>
<evidence type="ECO:0000313" key="3">
    <source>
        <dbReference type="Proteomes" id="UP000266292"/>
    </source>
</evidence>
<evidence type="ECO:0000313" key="2">
    <source>
        <dbReference type="EMBL" id="ARS34134.1"/>
    </source>
</evidence>
<dbReference type="SUPFAM" id="SSF53756">
    <property type="entry name" value="UDP-Glycosyltransferase/glycogen phosphorylase"/>
    <property type="match status" value="1"/>
</dbReference>
<dbReference type="EMBL" id="CP021235">
    <property type="protein sequence ID" value="ARS34134.1"/>
    <property type="molecule type" value="Genomic_DNA"/>
</dbReference>
<name>A0A1X9YMQ1_9BACT</name>
<dbReference type="CDD" id="cd03801">
    <property type="entry name" value="GT4_PimA-like"/>
    <property type="match status" value="1"/>
</dbReference>
<organism evidence="2 3">
    <name type="scientific">Pontibacter actiniarum</name>
    <dbReference type="NCBI Taxonomy" id="323450"/>
    <lineage>
        <taxon>Bacteria</taxon>
        <taxon>Pseudomonadati</taxon>
        <taxon>Bacteroidota</taxon>
        <taxon>Cytophagia</taxon>
        <taxon>Cytophagales</taxon>
        <taxon>Hymenobacteraceae</taxon>
        <taxon>Pontibacter</taxon>
    </lineage>
</organism>
<reference evidence="3" key="1">
    <citation type="submission" date="2017-05" db="EMBL/GenBank/DDBJ databases">
        <authorList>
            <person name="Ray J."/>
            <person name="Price M."/>
            <person name="Deutschbauer A."/>
        </authorList>
    </citation>
    <scope>NUCLEOTIDE SEQUENCE [LARGE SCALE GENOMIC DNA]</scope>
    <source>
        <strain evidence="3">DSM 19842</strain>
    </source>
</reference>
<dbReference type="Proteomes" id="UP000266292">
    <property type="component" value="Chromosome"/>
</dbReference>
<evidence type="ECO:0000259" key="1">
    <source>
        <dbReference type="Pfam" id="PF13439"/>
    </source>
</evidence>
<dbReference type="GO" id="GO:0016757">
    <property type="term" value="F:glycosyltransferase activity"/>
    <property type="evidence" value="ECO:0007669"/>
    <property type="project" value="TreeGrafter"/>
</dbReference>
<keyword evidence="2" id="KW-0378">Hydrolase</keyword>
<dbReference type="RefSeq" id="WP_025609555.1">
    <property type="nucleotide sequence ID" value="NZ_CP021235.1"/>
</dbReference>
<accession>A0A1X9YMQ1</accession>
<keyword evidence="3" id="KW-1185">Reference proteome</keyword>
<dbReference type="AlphaFoldDB" id="A0A1X9YMQ1"/>